<name>A0A1Y2EVK7_PROLT</name>
<evidence type="ECO:0000313" key="7">
    <source>
        <dbReference type="EMBL" id="ORY74865.1"/>
    </source>
</evidence>
<dbReference type="GO" id="GO:0005739">
    <property type="term" value="C:mitochondrion"/>
    <property type="evidence" value="ECO:0007669"/>
    <property type="project" value="TreeGrafter"/>
</dbReference>
<dbReference type="GO" id="GO:0030170">
    <property type="term" value="F:pyridoxal phosphate binding"/>
    <property type="evidence" value="ECO:0007669"/>
    <property type="project" value="InterPro"/>
</dbReference>
<dbReference type="CDD" id="cd00609">
    <property type="entry name" value="AAT_like"/>
    <property type="match status" value="1"/>
</dbReference>
<dbReference type="PANTHER" id="PTHR43807:SF20">
    <property type="entry name" value="FI04487P"/>
    <property type="match status" value="1"/>
</dbReference>
<comment type="caution">
    <text evidence="7">The sequence shown here is derived from an EMBL/GenBank/DDBJ whole genome shotgun (WGS) entry which is preliminary data.</text>
</comment>
<dbReference type="OMA" id="PRDFKLC"/>
<dbReference type="InterPro" id="IPR004839">
    <property type="entry name" value="Aminotransferase_I/II_large"/>
</dbReference>
<accession>A0A1Y2EVK7</accession>
<dbReference type="Pfam" id="PF00155">
    <property type="entry name" value="Aminotran_1_2"/>
    <property type="match status" value="1"/>
</dbReference>
<dbReference type="Proteomes" id="UP000193685">
    <property type="component" value="Unassembled WGS sequence"/>
</dbReference>
<keyword evidence="4 7" id="KW-0808">Transferase</keyword>
<dbReference type="InterPro" id="IPR051326">
    <property type="entry name" value="Kynurenine-oxoglutarate_AT"/>
</dbReference>
<dbReference type="GeneID" id="63782945"/>
<dbReference type="EMBL" id="MCFI01000028">
    <property type="protein sequence ID" value="ORY74865.1"/>
    <property type="molecule type" value="Genomic_DNA"/>
</dbReference>
<dbReference type="InterPro" id="IPR015424">
    <property type="entry name" value="PyrdxlP-dep_Trfase"/>
</dbReference>
<evidence type="ECO:0000256" key="2">
    <source>
        <dbReference type="ARBA" id="ARBA00007441"/>
    </source>
</evidence>
<reference evidence="7 8" key="1">
    <citation type="submission" date="2016-07" db="EMBL/GenBank/DDBJ databases">
        <title>Pervasive Adenine N6-methylation of Active Genes in Fungi.</title>
        <authorList>
            <consortium name="DOE Joint Genome Institute"/>
            <person name="Mondo S.J."/>
            <person name="Dannebaum R.O."/>
            <person name="Kuo R.C."/>
            <person name="Labutti K."/>
            <person name="Haridas S."/>
            <person name="Kuo A."/>
            <person name="Salamov A."/>
            <person name="Ahrendt S.R."/>
            <person name="Lipzen A."/>
            <person name="Sullivan W."/>
            <person name="Andreopoulos W.B."/>
            <person name="Clum A."/>
            <person name="Lindquist E."/>
            <person name="Daum C."/>
            <person name="Ramamoorthy G.K."/>
            <person name="Gryganskyi A."/>
            <person name="Culley D."/>
            <person name="Magnuson J.K."/>
            <person name="James T.Y."/>
            <person name="O'Malley M.A."/>
            <person name="Stajich J.E."/>
            <person name="Spatafora J.W."/>
            <person name="Visel A."/>
            <person name="Grigoriev I.V."/>
        </authorList>
    </citation>
    <scope>NUCLEOTIDE SEQUENCE [LARGE SCALE GENOMIC DNA]</scope>
    <source>
        <strain evidence="7 8">12-1054</strain>
    </source>
</reference>
<dbReference type="Gene3D" id="3.90.1150.10">
    <property type="entry name" value="Aspartate Aminotransferase, domain 1"/>
    <property type="match status" value="1"/>
</dbReference>
<keyword evidence="3" id="KW-0032">Aminotransferase</keyword>
<dbReference type="RefSeq" id="XP_040722171.1">
    <property type="nucleotide sequence ID" value="XM_040866346.1"/>
</dbReference>
<sequence length="425" mass="47297">MFKPSTRIVGELKKVDVWSLINEAAAACSIPVINLGQGFMNFIPPAYIRQAAKDALDQIPTNQYSPTRGRPRLKTAIAKAYSPLLGRTLNPDTEVLITAGANEGFYSAFAGLLDQGDEVIVMEPYFDQYISNIEFNGGVCKYVAIHPPTEGTTKTVGAGKWTLDMKELEAAITSRTKMIICNSPHNPIGKIFNNDELKAIGELCVKHNLIIISDEVYDRLDAYHSLSQIRIASLSKDLASRTITVGSAGKTFGCTGWRVGWLIACPELINYCAAAHTRICFVANSPLQEATAVAFERADEHKYYETTRKEYLERMDVLTGIFDEIGLPYTVPDGSYFLLVNFSKVKIPPQELAQVPEHVRERGKDFGACYWLLSNIGVVSVPPTEFYTKAHAHEAEDYLRFAFCKDVDTLKEAGKKLMKLKKYIQ</sequence>
<dbReference type="SUPFAM" id="SSF53383">
    <property type="entry name" value="PLP-dependent transferases"/>
    <property type="match status" value="1"/>
</dbReference>
<evidence type="ECO:0000256" key="4">
    <source>
        <dbReference type="ARBA" id="ARBA00022679"/>
    </source>
</evidence>
<evidence type="ECO:0000256" key="1">
    <source>
        <dbReference type="ARBA" id="ARBA00001933"/>
    </source>
</evidence>
<evidence type="ECO:0000256" key="3">
    <source>
        <dbReference type="ARBA" id="ARBA00022576"/>
    </source>
</evidence>
<dbReference type="AlphaFoldDB" id="A0A1Y2EVK7"/>
<protein>
    <submittedName>
        <fullName evidence="7">Pyridoxal phosphate-dependent transferase</fullName>
    </submittedName>
</protein>
<keyword evidence="8" id="KW-1185">Reference proteome</keyword>
<dbReference type="FunFam" id="3.40.640.10:FF:000024">
    <property type="entry name" value="Kynurenine--oxoglutarate transaminase 3"/>
    <property type="match status" value="1"/>
</dbReference>
<evidence type="ECO:0000313" key="8">
    <source>
        <dbReference type="Proteomes" id="UP000193685"/>
    </source>
</evidence>
<dbReference type="PANTHER" id="PTHR43807">
    <property type="entry name" value="FI04487P"/>
    <property type="match status" value="1"/>
</dbReference>
<dbReference type="OrthoDB" id="2414662at2759"/>
<proteinExistence type="inferred from homology"/>
<comment type="similarity">
    <text evidence="2">Belongs to the class-I pyridoxal-phosphate-dependent aminotransferase family.</text>
</comment>
<evidence type="ECO:0000259" key="6">
    <source>
        <dbReference type="Pfam" id="PF00155"/>
    </source>
</evidence>
<dbReference type="InterPro" id="IPR015422">
    <property type="entry name" value="PyrdxlP-dep_Trfase_small"/>
</dbReference>
<feature type="domain" description="Aminotransferase class I/classII large" evidence="6">
    <location>
        <begin position="31"/>
        <end position="413"/>
    </location>
</feature>
<organism evidence="7 8">
    <name type="scientific">Protomyces lactucae-debilis</name>
    <dbReference type="NCBI Taxonomy" id="2754530"/>
    <lineage>
        <taxon>Eukaryota</taxon>
        <taxon>Fungi</taxon>
        <taxon>Dikarya</taxon>
        <taxon>Ascomycota</taxon>
        <taxon>Taphrinomycotina</taxon>
        <taxon>Taphrinomycetes</taxon>
        <taxon>Taphrinales</taxon>
        <taxon>Protomycetaceae</taxon>
        <taxon>Protomyces</taxon>
    </lineage>
</organism>
<dbReference type="Gene3D" id="3.40.640.10">
    <property type="entry name" value="Type I PLP-dependent aspartate aminotransferase-like (Major domain)"/>
    <property type="match status" value="1"/>
</dbReference>
<gene>
    <name evidence="7" type="ORF">BCR37DRAFT_197433</name>
</gene>
<dbReference type="STRING" id="56484.A0A1Y2EVK7"/>
<dbReference type="GO" id="GO:0016212">
    <property type="term" value="F:kynurenine-oxoglutarate transaminase activity"/>
    <property type="evidence" value="ECO:0007669"/>
    <property type="project" value="TreeGrafter"/>
</dbReference>
<comment type="cofactor">
    <cofactor evidence="1">
        <name>pyridoxal 5'-phosphate</name>
        <dbReference type="ChEBI" id="CHEBI:597326"/>
    </cofactor>
</comment>
<evidence type="ECO:0000256" key="5">
    <source>
        <dbReference type="ARBA" id="ARBA00022898"/>
    </source>
</evidence>
<dbReference type="InterPro" id="IPR015421">
    <property type="entry name" value="PyrdxlP-dep_Trfase_major"/>
</dbReference>
<keyword evidence="5" id="KW-0663">Pyridoxal phosphate</keyword>